<evidence type="ECO:0000313" key="2">
    <source>
        <dbReference type="EMBL" id="GMS95467.1"/>
    </source>
</evidence>
<dbReference type="Proteomes" id="UP001432027">
    <property type="component" value="Unassembled WGS sequence"/>
</dbReference>
<keyword evidence="1" id="KW-1133">Transmembrane helix</keyword>
<keyword evidence="1" id="KW-0472">Membrane</keyword>
<protein>
    <submittedName>
        <fullName evidence="2">Uncharacterized protein</fullName>
    </submittedName>
</protein>
<keyword evidence="1" id="KW-0812">Transmembrane</keyword>
<reference evidence="2" key="1">
    <citation type="submission" date="2023-10" db="EMBL/GenBank/DDBJ databases">
        <title>Genome assembly of Pristionchus species.</title>
        <authorList>
            <person name="Yoshida K."/>
            <person name="Sommer R.J."/>
        </authorList>
    </citation>
    <scope>NUCLEOTIDE SEQUENCE</scope>
    <source>
        <strain evidence="2">RS0144</strain>
    </source>
</reference>
<evidence type="ECO:0000313" key="3">
    <source>
        <dbReference type="Proteomes" id="UP001432027"/>
    </source>
</evidence>
<proteinExistence type="predicted"/>
<keyword evidence="3" id="KW-1185">Reference proteome</keyword>
<sequence>MREPSSSDPPSLIEARKEITENIQIWIGESYIIYSLVRSLQNPSYPLNDLIRREERLERVLTQSPRLPNTHLTQPRRPCLVHQPHHILLKSTMEQFKFVVPLSHVIQSVASSVAFINYSLIFTFLLSHRLSSTR</sequence>
<evidence type="ECO:0000256" key="1">
    <source>
        <dbReference type="SAM" id="Phobius"/>
    </source>
</evidence>
<comment type="caution">
    <text evidence="2">The sequence shown here is derived from an EMBL/GenBank/DDBJ whole genome shotgun (WGS) entry which is preliminary data.</text>
</comment>
<dbReference type="AlphaFoldDB" id="A0AAV5TMI0"/>
<feature type="transmembrane region" description="Helical" evidence="1">
    <location>
        <begin position="105"/>
        <end position="126"/>
    </location>
</feature>
<dbReference type="EMBL" id="BTSX01000004">
    <property type="protein sequence ID" value="GMS95467.1"/>
    <property type="molecule type" value="Genomic_DNA"/>
</dbReference>
<organism evidence="2 3">
    <name type="scientific">Pristionchus entomophagus</name>
    <dbReference type="NCBI Taxonomy" id="358040"/>
    <lineage>
        <taxon>Eukaryota</taxon>
        <taxon>Metazoa</taxon>
        <taxon>Ecdysozoa</taxon>
        <taxon>Nematoda</taxon>
        <taxon>Chromadorea</taxon>
        <taxon>Rhabditida</taxon>
        <taxon>Rhabditina</taxon>
        <taxon>Diplogasteromorpha</taxon>
        <taxon>Diplogasteroidea</taxon>
        <taxon>Neodiplogasteridae</taxon>
        <taxon>Pristionchus</taxon>
    </lineage>
</organism>
<accession>A0AAV5TMI0</accession>
<gene>
    <name evidence="2" type="ORF">PENTCL1PPCAC_17642</name>
</gene>
<name>A0AAV5TMI0_9BILA</name>